<dbReference type="SMART" id="SM00862">
    <property type="entry name" value="Trans_reg_C"/>
    <property type="match status" value="1"/>
</dbReference>
<evidence type="ECO:0000259" key="9">
    <source>
        <dbReference type="PROSITE" id="PS51755"/>
    </source>
</evidence>
<keyword evidence="1 6" id="KW-0597">Phosphoprotein</keyword>
<dbReference type="InterPro" id="IPR039420">
    <property type="entry name" value="WalR-like"/>
</dbReference>
<reference evidence="10" key="2">
    <citation type="journal article" date="2021" name="Microbiome">
        <title>Successional dynamics and alternative stable states in a saline activated sludge microbial community over 9 years.</title>
        <authorList>
            <person name="Wang Y."/>
            <person name="Ye J."/>
            <person name="Ju F."/>
            <person name="Liu L."/>
            <person name="Boyd J.A."/>
            <person name="Deng Y."/>
            <person name="Parks D.H."/>
            <person name="Jiang X."/>
            <person name="Yin X."/>
            <person name="Woodcroft B.J."/>
            <person name="Tyson G.W."/>
            <person name="Hugenholtz P."/>
            <person name="Polz M.F."/>
            <person name="Zhang T."/>
        </authorList>
    </citation>
    <scope>NUCLEOTIDE SEQUENCE</scope>
    <source>
        <strain evidence="10">HKST-UBA14</strain>
    </source>
</reference>
<sequence>MYKILIIEDNNQLAETIRDYFTSEQYQFTIENNGLKGLQTARNNTYDLILLDVVLPERNGFYIAKALREQKIEVPILMMTEKNQVEDIEEGFSKGVDAYLPKPFNLRELKARINGLLKRPPSKKDAIIKFNDIEINTDQRTVTRDGIAIGLRKKEFDILHFLVANKGRVITRDQILNNIWSIYSEPFSGTVDVHLSNIRRKLNIGGKPNIIRTIHGVGFIVE</sequence>
<keyword evidence="2" id="KW-0902">Two-component regulatory system</keyword>
<protein>
    <submittedName>
        <fullName evidence="10">Response regulator transcription factor</fullName>
    </submittedName>
</protein>
<keyword evidence="4 7" id="KW-0238">DNA-binding</keyword>
<dbReference type="EMBL" id="JAGQLK010000007">
    <property type="protein sequence ID" value="MCA9382840.1"/>
    <property type="molecule type" value="Genomic_DNA"/>
</dbReference>
<dbReference type="InterPro" id="IPR001789">
    <property type="entry name" value="Sig_transdc_resp-reg_receiver"/>
</dbReference>
<dbReference type="InterPro" id="IPR011006">
    <property type="entry name" value="CheY-like_superfamily"/>
</dbReference>
<evidence type="ECO:0000256" key="4">
    <source>
        <dbReference type="ARBA" id="ARBA00023125"/>
    </source>
</evidence>
<dbReference type="Pfam" id="PF00072">
    <property type="entry name" value="Response_reg"/>
    <property type="match status" value="1"/>
</dbReference>
<evidence type="ECO:0000256" key="1">
    <source>
        <dbReference type="ARBA" id="ARBA00022553"/>
    </source>
</evidence>
<dbReference type="GO" id="GO:0005829">
    <property type="term" value="C:cytosol"/>
    <property type="evidence" value="ECO:0007669"/>
    <property type="project" value="TreeGrafter"/>
</dbReference>
<feature type="DNA-binding region" description="OmpR/PhoB-type" evidence="7">
    <location>
        <begin position="125"/>
        <end position="222"/>
    </location>
</feature>
<evidence type="ECO:0000259" key="8">
    <source>
        <dbReference type="PROSITE" id="PS50110"/>
    </source>
</evidence>
<dbReference type="Gene3D" id="3.40.50.2300">
    <property type="match status" value="1"/>
</dbReference>
<dbReference type="PROSITE" id="PS51755">
    <property type="entry name" value="OMPR_PHOB"/>
    <property type="match status" value="1"/>
</dbReference>
<dbReference type="GO" id="GO:0000156">
    <property type="term" value="F:phosphorelay response regulator activity"/>
    <property type="evidence" value="ECO:0007669"/>
    <property type="project" value="TreeGrafter"/>
</dbReference>
<feature type="domain" description="Response regulatory" evidence="8">
    <location>
        <begin position="3"/>
        <end position="117"/>
    </location>
</feature>
<dbReference type="CDD" id="cd00383">
    <property type="entry name" value="trans_reg_C"/>
    <property type="match status" value="1"/>
</dbReference>
<dbReference type="GO" id="GO:0006355">
    <property type="term" value="P:regulation of DNA-templated transcription"/>
    <property type="evidence" value="ECO:0007669"/>
    <property type="project" value="InterPro"/>
</dbReference>
<organism evidence="10 11">
    <name type="scientific">Candidatus Dojkabacteria bacterium</name>
    <dbReference type="NCBI Taxonomy" id="2099670"/>
    <lineage>
        <taxon>Bacteria</taxon>
        <taxon>Candidatus Dojkabacteria</taxon>
    </lineage>
</organism>
<dbReference type="Pfam" id="PF00486">
    <property type="entry name" value="Trans_reg_C"/>
    <property type="match status" value="1"/>
</dbReference>
<comment type="caution">
    <text evidence="10">The sequence shown here is derived from an EMBL/GenBank/DDBJ whole genome shotgun (WGS) entry which is preliminary data.</text>
</comment>
<dbReference type="Proteomes" id="UP000783287">
    <property type="component" value="Unassembled WGS sequence"/>
</dbReference>
<feature type="modified residue" description="4-aspartylphosphate" evidence="6">
    <location>
        <position position="52"/>
    </location>
</feature>
<dbReference type="AlphaFoldDB" id="A0A955L4F3"/>
<evidence type="ECO:0000256" key="7">
    <source>
        <dbReference type="PROSITE-ProRule" id="PRU01091"/>
    </source>
</evidence>
<evidence type="ECO:0000256" key="3">
    <source>
        <dbReference type="ARBA" id="ARBA00023015"/>
    </source>
</evidence>
<evidence type="ECO:0000313" key="10">
    <source>
        <dbReference type="EMBL" id="MCA9382840.1"/>
    </source>
</evidence>
<dbReference type="PANTHER" id="PTHR48111:SF22">
    <property type="entry name" value="REGULATOR OF RPOS"/>
    <property type="match status" value="1"/>
</dbReference>
<keyword evidence="5" id="KW-0804">Transcription</keyword>
<gene>
    <name evidence="10" type="ORF">KC909_00605</name>
</gene>
<proteinExistence type="predicted"/>
<accession>A0A955L4F3</accession>
<evidence type="ECO:0000256" key="6">
    <source>
        <dbReference type="PROSITE-ProRule" id="PRU00169"/>
    </source>
</evidence>
<dbReference type="SMART" id="SM00448">
    <property type="entry name" value="REC"/>
    <property type="match status" value="1"/>
</dbReference>
<feature type="domain" description="OmpR/PhoB-type" evidence="9">
    <location>
        <begin position="125"/>
        <end position="222"/>
    </location>
</feature>
<dbReference type="InterPro" id="IPR036388">
    <property type="entry name" value="WH-like_DNA-bd_sf"/>
</dbReference>
<evidence type="ECO:0000313" key="11">
    <source>
        <dbReference type="Proteomes" id="UP000783287"/>
    </source>
</evidence>
<dbReference type="PANTHER" id="PTHR48111">
    <property type="entry name" value="REGULATOR OF RPOS"/>
    <property type="match status" value="1"/>
</dbReference>
<dbReference type="GO" id="GO:0032993">
    <property type="term" value="C:protein-DNA complex"/>
    <property type="evidence" value="ECO:0007669"/>
    <property type="project" value="TreeGrafter"/>
</dbReference>
<evidence type="ECO:0000256" key="2">
    <source>
        <dbReference type="ARBA" id="ARBA00023012"/>
    </source>
</evidence>
<dbReference type="GO" id="GO:0000976">
    <property type="term" value="F:transcription cis-regulatory region binding"/>
    <property type="evidence" value="ECO:0007669"/>
    <property type="project" value="TreeGrafter"/>
</dbReference>
<dbReference type="SUPFAM" id="SSF52172">
    <property type="entry name" value="CheY-like"/>
    <property type="match status" value="1"/>
</dbReference>
<name>A0A955L4F3_9BACT</name>
<dbReference type="PROSITE" id="PS50110">
    <property type="entry name" value="RESPONSE_REGULATORY"/>
    <property type="match status" value="1"/>
</dbReference>
<keyword evidence="3" id="KW-0805">Transcription regulation</keyword>
<reference evidence="10" key="1">
    <citation type="submission" date="2020-04" db="EMBL/GenBank/DDBJ databases">
        <authorList>
            <person name="Zhang T."/>
        </authorList>
    </citation>
    <scope>NUCLEOTIDE SEQUENCE</scope>
    <source>
        <strain evidence="10">HKST-UBA14</strain>
    </source>
</reference>
<dbReference type="Gene3D" id="1.10.10.10">
    <property type="entry name" value="Winged helix-like DNA-binding domain superfamily/Winged helix DNA-binding domain"/>
    <property type="match status" value="1"/>
</dbReference>
<evidence type="ECO:0000256" key="5">
    <source>
        <dbReference type="ARBA" id="ARBA00023163"/>
    </source>
</evidence>
<dbReference type="InterPro" id="IPR001867">
    <property type="entry name" value="OmpR/PhoB-type_DNA-bd"/>
</dbReference>